<gene>
    <name evidence="2" type="ORF">K6T50_18460</name>
</gene>
<organism evidence="2 3">
    <name type="scientific">Halobaculum magnesiiphilum</name>
    <dbReference type="NCBI Taxonomy" id="1017351"/>
    <lineage>
        <taxon>Archaea</taxon>
        <taxon>Methanobacteriati</taxon>
        <taxon>Methanobacteriota</taxon>
        <taxon>Stenosarchaea group</taxon>
        <taxon>Halobacteria</taxon>
        <taxon>Halobacteriales</taxon>
        <taxon>Haloferacaceae</taxon>
        <taxon>Halobaculum</taxon>
    </lineage>
</organism>
<sequence>MSSRRLDSFPESLSEGSTVIIASPGSPTENAVGLRILSQEGGPADTALVVTTTESVARTENRYKQLTTDLGGPALRIVDTVSEGQSLSAPYRETPVVFTPSAGDLERLVMALSELSQDPNGSHERRHLLIRSLTPILATASTDRVSRVLDRISGLRTRTGLSLFGLDYTAHDEDTLSALAEHADGILWVSSSTPEEISFEYESTDGRRGSATTETTEN</sequence>
<dbReference type="KEGG" id="hmp:K6T50_18460"/>
<dbReference type="GeneID" id="67180168"/>
<name>A0A8T8WI67_9EURY</name>
<reference evidence="2 3" key="1">
    <citation type="journal article" date="2021" name="Int. J. Syst. Evol. Microbiol.">
        <title>Halobaculum halophilum sp. nov. and Halobaculum salinum sp. nov., isolated from salt lake and saline soil.</title>
        <authorList>
            <person name="Cui H.L."/>
            <person name="Shi X.W."/>
            <person name="Yin X.M."/>
            <person name="Yang X.Y."/>
            <person name="Hou J."/>
            <person name="Zhu L."/>
        </authorList>
    </citation>
    <scope>NUCLEOTIDE SEQUENCE [LARGE SCALE GENOMIC DNA]</scope>
    <source>
        <strain evidence="2 3">NBRC 109044</strain>
    </source>
</reference>
<dbReference type="EMBL" id="CP081960">
    <property type="protein sequence ID" value="QZP39551.1"/>
    <property type="molecule type" value="Genomic_DNA"/>
</dbReference>
<accession>A0A8T8WI67</accession>
<proteinExistence type="predicted"/>
<dbReference type="Pfam" id="PF24336">
    <property type="entry name" value="DUF7504"/>
    <property type="match status" value="1"/>
</dbReference>
<protein>
    <recommendedName>
        <fullName evidence="4">RecA-superfamily ATPase, KaiC/GvpD/RAD55 family</fullName>
    </recommendedName>
</protein>
<evidence type="ECO:0000256" key="1">
    <source>
        <dbReference type="SAM" id="MobiDB-lite"/>
    </source>
</evidence>
<evidence type="ECO:0000313" key="2">
    <source>
        <dbReference type="EMBL" id="QZP39551.1"/>
    </source>
</evidence>
<evidence type="ECO:0000313" key="3">
    <source>
        <dbReference type="Proteomes" id="UP000826254"/>
    </source>
</evidence>
<evidence type="ECO:0008006" key="4">
    <source>
        <dbReference type="Google" id="ProtNLM"/>
    </source>
</evidence>
<dbReference type="InterPro" id="IPR027417">
    <property type="entry name" value="P-loop_NTPase"/>
</dbReference>
<geneLocation type="plasmid" evidence="2 3">
    <name>unnamed2</name>
</geneLocation>
<dbReference type="InterPro" id="IPR055927">
    <property type="entry name" value="DUF7504"/>
</dbReference>
<dbReference type="Proteomes" id="UP000826254">
    <property type="component" value="Plasmid unnamed2"/>
</dbReference>
<dbReference type="Gene3D" id="3.40.50.300">
    <property type="entry name" value="P-loop containing nucleotide triphosphate hydrolases"/>
    <property type="match status" value="1"/>
</dbReference>
<keyword evidence="2" id="KW-0614">Plasmid</keyword>
<dbReference type="AlphaFoldDB" id="A0A8T8WI67"/>
<dbReference type="RefSeq" id="WP_222609300.1">
    <property type="nucleotide sequence ID" value="NZ_CP081960.1"/>
</dbReference>
<feature type="region of interest" description="Disordered" evidence="1">
    <location>
        <begin position="198"/>
        <end position="218"/>
    </location>
</feature>
<keyword evidence="3" id="KW-1185">Reference proteome</keyword>